<dbReference type="InterPro" id="IPR018445">
    <property type="entry name" value="Put_Phosphate_transp_reg"/>
</dbReference>
<dbReference type="EMBL" id="RAWE01000025">
    <property type="protein sequence ID" value="RKH04764.1"/>
    <property type="molecule type" value="Genomic_DNA"/>
</dbReference>
<dbReference type="Proteomes" id="UP000268313">
    <property type="component" value="Unassembled WGS sequence"/>
</dbReference>
<dbReference type="InterPro" id="IPR038078">
    <property type="entry name" value="PhoU-like_sf"/>
</dbReference>
<keyword evidence="3" id="KW-1185">Reference proteome</keyword>
<proteinExistence type="inferred from homology"/>
<dbReference type="RefSeq" id="WP_120602290.1">
    <property type="nucleotide sequence ID" value="NZ_RAWE01000025.1"/>
</dbReference>
<dbReference type="PANTHER" id="PTHR37298">
    <property type="entry name" value="UPF0111 PROTEIN YKAA"/>
    <property type="match status" value="1"/>
</dbReference>
<comment type="caution">
    <text evidence="2">The sequence shown here is derived from an EMBL/GenBank/DDBJ whole genome shotgun (WGS) entry which is preliminary data.</text>
</comment>
<comment type="similarity">
    <text evidence="1">Belongs to the UPF0111 family.</text>
</comment>
<organism evidence="2 3">
    <name type="scientific">Corallococcus carmarthensis</name>
    <dbReference type="NCBI Taxonomy" id="2316728"/>
    <lineage>
        <taxon>Bacteria</taxon>
        <taxon>Pseudomonadati</taxon>
        <taxon>Myxococcota</taxon>
        <taxon>Myxococcia</taxon>
        <taxon>Myxococcales</taxon>
        <taxon>Cystobacterineae</taxon>
        <taxon>Myxococcaceae</taxon>
        <taxon>Corallococcus</taxon>
    </lineage>
</organism>
<dbReference type="InterPro" id="IPR052912">
    <property type="entry name" value="UPF0111_domain"/>
</dbReference>
<accession>A0A3A8KS21</accession>
<dbReference type="Pfam" id="PF01865">
    <property type="entry name" value="PhoU_div"/>
    <property type="match status" value="1"/>
</dbReference>
<evidence type="ECO:0000256" key="1">
    <source>
        <dbReference type="ARBA" id="ARBA00008591"/>
    </source>
</evidence>
<evidence type="ECO:0000313" key="2">
    <source>
        <dbReference type="EMBL" id="RKH04764.1"/>
    </source>
</evidence>
<dbReference type="OrthoDB" id="9797568at2"/>
<dbReference type="AlphaFoldDB" id="A0A3A8KS21"/>
<dbReference type="PANTHER" id="PTHR37298:SF1">
    <property type="entry name" value="UPF0111 PROTEIN YKAA"/>
    <property type="match status" value="1"/>
</dbReference>
<sequence length="208" mass="23327">MLQRLMPRSDGFFDDFDAQCTTTLEGTRLLHALFSDYRDVGDRVRALQAVEHRGDAVAKAAFTRLHREFITPFERIHIHALVSRIDGVLDLAHAAGSRLHAYELPECLPEATELARLLMLCAEQVRDVVTCLRAIKQPERILTGCEALRRLRGQADTVLGTGLGRLFRGDLPPLTVMKWKGVYDLLETALDRCVDVVQVVEGVVLEHS</sequence>
<evidence type="ECO:0000313" key="3">
    <source>
        <dbReference type="Proteomes" id="UP000268313"/>
    </source>
</evidence>
<reference evidence="3" key="1">
    <citation type="submission" date="2018-09" db="EMBL/GenBank/DDBJ databases">
        <authorList>
            <person name="Livingstone P.G."/>
            <person name="Whitworth D.E."/>
        </authorList>
    </citation>
    <scope>NUCLEOTIDE SEQUENCE [LARGE SCALE GENOMIC DNA]</scope>
    <source>
        <strain evidence="3">CA043D</strain>
    </source>
</reference>
<dbReference type="Gene3D" id="1.20.58.220">
    <property type="entry name" value="Phosphate transport system protein phou homolog 2, domain 2"/>
    <property type="match status" value="1"/>
</dbReference>
<protein>
    <submittedName>
        <fullName evidence="2">DUF47 family protein</fullName>
    </submittedName>
</protein>
<gene>
    <name evidence="2" type="ORF">D7X32_09995</name>
</gene>
<name>A0A3A8KS21_9BACT</name>